<sequence>MTQDNSIDTKLRTILDNNELSITQSDQRYVKKSDILLHEKMFKKLKFLYLEQETRHMFLKEALDTENKFLSEDQSIFDKELESLQKIASQGKDELQHIKEELRAKIDTLTNHTDETYLLLQNFDNRSKNIKDLYLEFDDLESRIEEMLK</sequence>
<feature type="coiled-coil region" evidence="1">
    <location>
        <begin position="81"/>
        <end position="112"/>
    </location>
</feature>
<dbReference type="GO" id="GO:0034501">
    <property type="term" value="P:protein localization to kinetochore"/>
    <property type="evidence" value="ECO:0007669"/>
    <property type="project" value="InterPro"/>
</dbReference>
<dbReference type="STRING" id="294747.C5M3R7"/>
<dbReference type="Pfam" id="PF20882">
    <property type="entry name" value="Sos7"/>
    <property type="match status" value="1"/>
</dbReference>
<dbReference type="GeneID" id="8296666"/>
<accession>C5M3R7</accession>
<gene>
    <name evidence="3" type="ORF">CTRG_00706</name>
</gene>
<dbReference type="Proteomes" id="UP000002037">
    <property type="component" value="Unassembled WGS sequence"/>
</dbReference>
<reference evidence="3 4" key="1">
    <citation type="journal article" date="2009" name="Nature">
        <title>Evolution of pathogenicity and sexual reproduction in eight Candida genomes.</title>
        <authorList>
            <person name="Butler G."/>
            <person name="Rasmussen M.D."/>
            <person name="Lin M.F."/>
            <person name="Santos M.A."/>
            <person name="Sakthikumar S."/>
            <person name="Munro C.A."/>
            <person name="Rheinbay E."/>
            <person name="Grabherr M."/>
            <person name="Forche A."/>
            <person name="Reedy J.L."/>
            <person name="Agrafioti I."/>
            <person name="Arnaud M.B."/>
            <person name="Bates S."/>
            <person name="Brown A.J."/>
            <person name="Brunke S."/>
            <person name="Costanzo M.C."/>
            <person name="Fitzpatrick D.A."/>
            <person name="de Groot P.W."/>
            <person name="Harris D."/>
            <person name="Hoyer L.L."/>
            <person name="Hube B."/>
            <person name="Klis F.M."/>
            <person name="Kodira C."/>
            <person name="Lennard N."/>
            <person name="Logue M.E."/>
            <person name="Martin R."/>
            <person name="Neiman A.M."/>
            <person name="Nikolaou E."/>
            <person name="Quail M.A."/>
            <person name="Quinn J."/>
            <person name="Santos M.C."/>
            <person name="Schmitzberger F.F."/>
            <person name="Sherlock G."/>
            <person name="Shah P."/>
            <person name="Silverstein K.A."/>
            <person name="Skrzypek M.S."/>
            <person name="Soll D."/>
            <person name="Staggs R."/>
            <person name="Stansfield I."/>
            <person name="Stumpf M.P."/>
            <person name="Sudbery P.E."/>
            <person name="Srikantha T."/>
            <person name="Zeng Q."/>
            <person name="Berman J."/>
            <person name="Berriman M."/>
            <person name="Heitman J."/>
            <person name="Gow N.A."/>
            <person name="Lorenz M.C."/>
            <person name="Birren B.W."/>
            <person name="Kellis M."/>
            <person name="Cuomo C.A."/>
        </authorList>
    </citation>
    <scope>NUCLEOTIDE SEQUENCE [LARGE SCALE GENOMIC DNA]</scope>
    <source>
        <strain evidence="4">ATCC MYA-3404 / T1</strain>
    </source>
</reference>
<proteinExistence type="predicted"/>
<dbReference type="RefSeq" id="XP_002545925.1">
    <property type="nucleotide sequence ID" value="XM_002545879.1"/>
</dbReference>
<evidence type="ECO:0000259" key="2">
    <source>
        <dbReference type="Pfam" id="PF20882"/>
    </source>
</evidence>
<dbReference type="VEuPathDB" id="FungiDB:CTRG_00706"/>
<dbReference type="PANTHER" id="PTHR37329">
    <property type="entry name" value="KINETOCHORE PROTEIN SOS7"/>
    <property type="match status" value="1"/>
</dbReference>
<keyword evidence="1" id="KW-0175">Coiled coil</keyword>
<dbReference type="GO" id="GO:0000776">
    <property type="term" value="C:kinetochore"/>
    <property type="evidence" value="ECO:0007669"/>
    <property type="project" value="InterPro"/>
</dbReference>
<dbReference type="InterPro" id="IPR048781">
    <property type="entry name" value="Sos7_CC"/>
</dbReference>
<dbReference type="PANTHER" id="PTHR37329:SF1">
    <property type="entry name" value="KINETOCHORE PROTEIN SOS7"/>
    <property type="match status" value="1"/>
</dbReference>
<dbReference type="HOGENOM" id="CLU_1749399_0_0_1"/>
<protein>
    <recommendedName>
        <fullName evidence="2">Kinetochore protein Sos7 coiled-coil domain-containing protein</fullName>
    </recommendedName>
</protein>
<dbReference type="AlphaFoldDB" id="C5M3R7"/>
<keyword evidence="4" id="KW-1185">Reference proteome</keyword>
<dbReference type="InterPro" id="IPR037475">
    <property type="entry name" value="Sos7"/>
</dbReference>
<name>C5M3R7_CANTT</name>
<organism evidence="3 4">
    <name type="scientific">Candida tropicalis (strain ATCC MYA-3404 / T1)</name>
    <name type="common">Yeast</name>
    <dbReference type="NCBI Taxonomy" id="294747"/>
    <lineage>
        <taxon>Eukaryota</taxon>
        <taxon>Fungi</taxon>
        <taxon>Dikarya</taxon>
        <taxon>Ascomycota</taxon>
        <taxon>Saccharomycotina</taxon>
        <taxon>Pichiomycetes</taxon>
        <taxon>Debaryomycetaceae</taxon>
        <taxon>Candida/Lodderomyces clade</taxon>
        <taxon>Candida</taxon>
    </lineage>
</organism>
<evidence type="ECO:0000256" key="1">
    <source>
        <dbReference type="SAM" id="Coils"/>
    </source>
</evidence>
<dbReference type="KEGG" id="ctp:CTRG_00706"/>
<dbReference type="GO" id="GO:0051315">
    <property type="term" value="P:attachment of mitotic spindle microtubules to kinetochore"/>
    <property type="evidence" value="ECO:0007669"/>
    <property type="project" value="TreeGrafter"/>
</dbReference>
<dbReference type="EMBL" id="GG692395">
    <property type="protein sequence ID" value="EER35967.1"/>
    <property type="molecule type" value="Genomic_DNA"/>
</dbReference>
<dbReference type="OrthoDB" id="18959at2759"/>
<evidence type="ECO:0000313" key="3">
    <source>
        <dbReference type="EMBL" id="EER35967.1"/>
    </source>
</evidence>
<evidence type="ECO:0000313" key="4">
    <source>
        <dbReference type="Proteomes" id="UP000002037"/>
    </source>
</evidence>
<feature type="domain" description="Kinetochore protein Sos7 coiled-coil" evidence="2">
    <location>
        <begin position="41"/>
        <end position="114"/>
    </location>
</feature>